<protein>
    <submittedName>
        <fullName evidence="2">Uncharacterized protein</fullName>
    </submittedName>
</protein>
<dbReference type="EMBL" id="VSRR010002681">
    <property type="protein sequence ID" value="MPC32726.1"/>
    <property type="molecule type" value="Genomic_DNA"/>
</dbReference>
<comment type="caution">
    <text evidence="2">The sequence shown here is derived from an EMBL/GenBank/DDBJ whole genome shotgun (WGS) entry which is preliminary data.</text>
</comment>
<gene>
    <name evidence="2" type="ORF">E2C01_026052</name>
</gene>
<organism evidence="2 3">
    <name type="scientific">Portunus trituberculatus</name>
    <name type="common">Swimming crab</name>
    <name type="synonym">Neptunus trituberculatus</name>
    <dbReference type="NCBI Taxonomy" id="210409"/>
    <lineage>
        <taxon>Eukaryota</taxon>
        <taxon>Metazoa</taxon>
        <taxon>Ecdysozoa</taxon>
        <taxon>Arthropoda</taxon>
        <taxon>Crustacea</taxon>
        <taxon>Multicrustacea</taxon>
        <taxon>Malacostraca</taxon>
        <taxon>Eumalacostraca</taxon>
        <taxon>Eucarida</taxon>
        <taxon>Decapoda</taxon>
        <taxon>Pleocyemata</taxon>
        <taxon>Brachyura</taxon>
        <taxon>Eubrachyura</taxon>
        <taxon>Portunoidea</taxon>
        <taxon>Portunidae</taxon>
        <taxon>Portuninae</taxon>
        <taxon>Portunus</taxon>
    </lineage>
</organism>
<name>A0A5B7EHT6_PORTR</name>
<sequence length="72" mass="8148">MVHNRGFGVELTASLYPACSLHRQLLQKEEFSSAHDDMNKLDRSRRAGWTHGDGDRAGWTQMDNISEKDACV</sequence>
<keyword evidence="3" id="KW-1185">Reference proteome</keyword>
<reference evidence="2 3" key="1">
    <citation type="submission" date="2019-05" db="EMBL/GenBank/DDBJ databases">
        <title>Another draft genome of Portunus trituberculatus and its Hox gene families provides insights of decapod evolution.</title>
        <authorList>
            <person name="Jeong J.-H."/>
            <person name="Song I."/>
            <person name="Kim S."/>
            <person name="Choi T."/>
            <person name="Kim D."/>
            <person name="Ryu S."/>
            <person name="Kim W."/>
        </authorList>
    </citation>
    <scope>NUCLEOTIDE SEQUENCE [LARGE SCALE GENOMIC DNA]</scope>
    <source>
        <tissue evidence="2">Muscle</tissue>
    </source>
</reference>
<proteinExistence type="predicted"/>
<feature type="region of interest" description="Disordered" evidence="1">
    <location>
        <begin position="45"/>
        <end position="72"/>
    </location>
</feature>
<dbReference type="AlphaFoldDB" id="A0A5B7EHT6"/>
<evidence type="ECO:0000256" key="1">
    <source>
        <dbReference type="SAM" id="MobiDB-lite"/>
    </source>
</evidence>
<accession>A0A5B7EHT6</accession>
<dbReference type="Proteomes" id="UP000324222">
    <property type="component" value="Unassembled WGS sequence"/>
</dbReference>
<evidence type="ECO:0000313" key="3">
    <source>
        <dbReference type="Proteomes" id="UP000324222"/>
    </source>
</evidence>
<evidence type="ECO:0000313" key="2">
    <source>
        <dbReference type="EMBL" id="MPC32726.1"/>
    </source>
</evidence>